<gene>
    <name evidence="1" type="ORF">HHI36_023824</name>
</gene>
<name>A0ABD2PI04_9CUCU</name>
<comment type="caution">
    <text evidence="1">The sequence shown here is derived from an EMBL/GenBank/DDBJ whole genome shotgun (WGS) entry which is preliminary data.</text>
</comment>
<dbReference type="AlphaFoldDB" id="A0ABD2PI04"/>
<evidence type="ECO:0008006" key="3">
    <source>
        <dbReference type="Google" id="ProtNLM"/>
    </source>
</evidence>
<dbReference type="SUPFAM" id="SSF53098">
    <property type="entry name" value="Ribonuclease H-like"/>
    <property type="match status" value="1"/>
</dbReference>
<dbReference type="EMBL" id="JABFTP020000186">
    <property type="protein sequence ID" value="KAL3290483.1"/>
    <property type="molecule type" value="Genomic_DNA"/>
</dbReference>
<evidence type="ECO:0000313" key="1">
    <source>
        <dbReference type="EMBL" id="KAL3290483.1"/>
    </source>
</evidence>
<accession>A0ABD2PI04</accession>
<dbReference type="Proteomes" id="UP001516400">
    <property type="component" value="Unassembled WGS sequence"/>
</dbReference>
<keyword evidence="2" id="KW-1185">Reference proteome</keyword>
<sequence length="111" mass="12442">MFAIRGAISEIINRKISTAVIISDSLNIISVRIIQALDLAKQLWLAIACIWLPAHSCIRGNKTADRLANEGKNGVQQGPNRAGPGELWHDVKRSLKSKWFYVFKKFDPQRG</sequence>
<dbReference type="InterPro" id="IPR012337">
    <property type="entry name" value="RNaseH-like_sf"/>
</dbReference>
<evidence type="ECO:0000313" key="2">
    <source>
        <dbReference type="Proteomes" id="UP001516400"/>
    </source>
</evidence>
<reference evidence="1 2" key="1">
    <citation type="journal article" date="2021" name="BMC Biol.">
        <title>Horizontally acquired antibacterial genes associated with adaptive radiation of ladybird beetles.</title>
        <authorList>
            <person name="Li H.S."/>
            <person name="Tang X.F."/>
            <person name="Huang Y.H."/>
            <person name="Xu Z.Y."/>
            <person name="Chen M.L."/>
            <person name="Du X.Y."/>
            <person name="Qiu B.Y."/>
            <person name="Chen P.T."/>
            <person name="Zhang W."/>
            <person name="Slipinski A."/>
            <person name="Escalona H.E."/>
            <person name="Waterhouse R.M."/>
            <person name="Zwick A."/>
            <person name="Pang H."/>
        </authorList>
    </citation>
    <scope>NUCLEOTIDE SEQUENCE [LARGE SCALE GENOMIC DNA]</scope>
    <source>
        <strain evidence="1">SYSU2018</strain>
    </source>
</reference>
<dbReference type="InterPro" id="IPR036397">
    <property type="entry name" value="RNaseH_sf"/>
</dbReference>
<dbReference type="Gene3D" id="3.30.420.10">
    <property type="entry name" value="Ribonuclease H-like superfamily/Ribonuclease H"/>
    <property type="match status" value="1"/>
</dbReference>
<protein>
    <recommendedName>
        <fullName evidence="3">RNase H type-1 domain-containing protein</fullName>
    </recommendedName>
</protein>
<organism evidence="1 2">
    <name type="scientific">Cryptolaemus montrouzieri</name>
    <dbReference type="NCBI Taxonomy" id="559131"/>
    <lineage>
        <taxon>Eukaryota</taxon>
        <taxon>Metazoa</taxon>
        <taxon>Ecdysozoa</taxon>
        <taxon>Arthropoda</taxon>
        <taxon>Hexapoda</taxon>
        <taxon>Insecta</taxon>
        <taxon>Pterygota</taxon>
        <taxon>Neoptera</taxon>
        <taxon>Endopterygota</taxon>
        <taxon>Coleoptera</taxon>
        <taxon>Polyphaga</taxon>
        <taxon>Cucujiformia</taxon>
        <taxon>Coccinelloidea</taxon>
        <taxon>Coccinellidae</taxon>
        <taxon>Scymninae</taxon>
        <taxon>Scymnini</taxon>
        <taxon>Cryptolaemus</taxon>
    </lineage>
</organism>
<proteinExistence type="predicted"/>